<reference evidence="1" key="1">
    <citation type="journal article" date="2014" name="Front. Microbiol.">
        <title>High frequency of phylogenetically diverse reductive dehalogenase-homologous genes in deep subseafloor sedimentary metagenomes.</title>
        <authorList>
            <person name="Kawai M."/>
            <person name="Futagami T."/>
            <person name="Toyoda A."/>
            <person name="Takaki Y."/>
            <person name="Nishi S."/>
            <person name="Hori S."/>
            <person name="Arai W."/>
            <person name="Tsubouchi T."/>
            <person name="Morono Y."/>
            <person name="Uchiyama I."/>
            <person name="Ito T."/>
            <person name="Fujiyama A."/>
            <person name="Inagaki F."/>
            <person name="Takami H."/>
        </authorList>
    </citation>
    <scope>NUCLEOTIDE SEQUENCE</scope>
    <source>
        <strain evidence="1">Expedition CK06-06</strain>
    </source>
</reference>
<proteinExistence type="predicted"/>
<protein>
    <submittedName>
        <fullName evidence="1">Uncharacterized protein</fullName>
    </submittedName>
</protein>
<name>X1SV53_9ZZZZ</name>
<organism evidence="1">
    <name type="scientific">marine sediment metagenome</name>
    <dbReference type="NCBI Taxonomy" id="412755"/>
    <lineage>
        <taxon>unclassified sequences</taxon>
        <taxon>metagenomes</taxon>
        <taxon>ecological metagenomes</taxon>
    </lineage>
</organism>
<comment type="caution">
    <text evidence="1">The sequence shown here is derived from an EMBL/GenBank/DDBJ whole genome shotgun (WGS) entry which is preliminary data.</text>
</comment>
<accession>X1SV53</accession>
<evidence type="ECO:0000313" key="1">
    <source>
        <dbReference type="EMBL" id="GAI96843.1"/>
    </source>
</evidence>
<dbReference type="AlphaFoldDB" id="X1SV53"/>
<sequence>MEVTTKALTAWVATRREDLFIIAEQSMSKKAFVENLETHELSIINRGKKTG</sequence>
<gene>
    <name evidence="1" type="ORF">S12H4_31301</name>
</gene>
<dbReference type="EMBL" id="BARW01018257">
    <property type="protein sequence ID" value="GAI96843.1"/>
    <property type="molecule type" value="Genomic_DNA"/>
</dbReference>